<dbReference type="RefSeq" id="YP_010352989.1">
    <property type="nucleotide sequence ID" value="NC_062688.1"/>
</dbReference>
<evidence type="ECO:0000256" key="1">
    <source>
        <dbReference type="SAM" id="Phobius"/>
    </source>
</evidence>
<keyword evidence="2" id="KW-0496">Mitochondrion</keyword>
<sequence>MILLTTILFLVSITFPLLYHPMMMGIMIIFMSLTISMFMWTTMQFSWMAYILFLIFLGALLVLFIYISSLAPNEQFMKLSPFTMSLIFLFPILMIPQSVKDCFINSVNFLPSVKIFNQYLMPFTIFMALFLFLTLIIISKITLFKQGPLRTTT</sequence>
<dbReference type="CTD" id="4541"/>
<feature type="transmembrane region" description="Helical" evidence="1">
    <location>
        <begin position="79"/>
        <end position="99"/>
    </location>
</feature>
<keyword evidence="1" id="KW-0812">Transmembrane</keyword>
<protein>
    <submittedName>
        <fullName evidence="2">NADH dehydrogenase subunit 6</fullName>
    </submittedName>
</protein>
<reference evidence="2" key="1">
    <citation type="submission" date="2020-04" db="EMBL/GenBank/DDBJ databases">
        <title>Complete mitochondrial genomes from museum specimens uncover millipede evolution in the Eastern Arc Mountains.</title>
        <authorList>
            <person name="Margaryan A."/>
        </authorList>
    </citation>
    <scope>NUCLEOTIDE SEQUENCE</scope>
</reference>
<geneLocation type="mitochondrion" evidence="2"/>
<organism evidence="2">
    <name type="scientific">Prionopetalum kraepelini</name>
    <dbReference type="NCBI Taxonomy" id="2931675"/>
    <lineage>
        <taxon>Eukaryota</taxon>
        <taxon>Metazoa</taxon>
        <taxon>Ecdysozoa</taxon>
        <taxon>Arthropoda</taxon>
        <taxon>Myriapoda</taxon>
        <taxon>Diplopoda</taxon>
        <taxon>Helminthomorpha</taxon>
        <taxon>Spirostreptida</taxon>
        <taxon>Odontopygidae</taxon>
        <taxon>Prionopetalum</taxon>
    </lineage>
</organism>
<keyword evidence="1" id="KW-0472">Membrane</keyword>
<name>A0A8T9JCF5_9MYRI</name>
<feature type="transmembrane region" description="Helical" evidence="1">
    <location>
        <begin position="47"/>
        <end position="67"/>
    </location>
</feature>
<feature type="transmembrane region" description="Helical" evidence="1">
    <location>
        <begin position="7"/>
        <end position="35"/>
    </location>
</feature>
<feature type="transmembrane region" description="Helical" evidence="1">
    <location>
        <begin position="119"/>
        <end position="138"/>
    </location>
</feature>
<evidence type="ECO:0000313" key="2">
    <source>
        <dbReference type="EMBL" id="UOF70472.1"/>
    </source>
</evidence>
<gene>
    <name evidence="2" type="primary">ND6</name>
</gene>
<dbReference type="AlphaFoldDB" id="A0A8T9JCF5"/>
<keyword evidence="1" id="KW-1133">Transmembrane helix</keyword>
<proteinExistence type="predicted"/>
<dbReference type="GeneID" id="71887451"/>
<accession>A0A8T9JCF5</accession>
<dbReference type="EMBL" id="MT394524">
    <property type="protein sequence ID" value="UOF70472.1"/>
    <property type="molecule type" value="Genomic_DNA"/>
</dbReference>